<evidence type="ECO:0000256" key="1">
    <source>
        <dbReference type="ARBA" id="ARBA00004245"/>
    </source>
</evidence>
<evidence type="ECO:0000259" key="7">
    <source>
        <dbReference type="PROSITE" id="PS50067"/>
    </source>
</evidence>
<organism evidence="8 9">
    <name type="scientific">Smittium culicis</name>
    <dbReference type="NCBI Taxonomy" id="133412"/>
    <lineage>
        <taxon>Eukaryota</taxon>
        <taxon>Fungi</taxon>
        <taxon>Fungi incertae sedis</taxon>
        <taxon>Zoopagomycota</taxon>
        <taxon>Kickxellomycotina</taxon>
        <taxon>Harpellomycetes</taxon>
        <taxon>Harpellales</taxon>
        <taxon>Legeriomycetaceae</taxon>
        <taxon>Smittium</taxon>
    </lineage>
</organism>
<keyword evidence="9" id="KW-1185">Reference proteome</keyword>
<gene>
    <name evidence="8" type="ORF">AYI69_g8869</name>
</gene>
<feature type="compositionally biased region" description="Polar residues" evidence="6">
    <location>
        <begin position="13"/>
        <end position="26"/>
    </location>
</feature>
<dbReference type="GO" id="GO:0005524">
    <property type="term" value="F:ATP binding"/>
    <property type="evidence" value="ECO:0007669"/>
    <property type="project" value="InterPro"/>
</dbReference>
<feature type="region of interest" description="Disordered" evidence="6">
    <location>
        <begin position="1"/>
        <end position="28"/>
    </location>
</feature>
<keyword evidence="3" id="KW-0505">Motor protein</keyword>
<dbReference type="GO" id="GO:0008017">
    <property type="term" value="F:microtubule binding"/>
    <property type="evidence" value="ECO:0007669"/>
    <property type="project" value="InterPro"/>
</dbReference>
<evidence type="ECO:0000256" key="2">
    <source>
        <dbReference type="ARBA" id="ARBA00022490"/>
    </source>
</evidence>
<accession>A0A1R1XGG9</accession>
<comment type="similarity">
    <text evidence="5">Belongs to the TRAFAC class myosin-kinesin ATPase superfamily. Kinesin family.</text>
</comment>
<keyword evidence="4" id="KW-0206">Cytoskeleton</keyword>
<dbReference type="GO" id="GO:0005634">
    <property type="term" value="C:nucleus"/>
    <property type="evidence" value="ECO:0007669"/>
    <property type="project" value="TreeGrafter"/>
</dbReference>
<dbReference type="PANTHER" id="PTHR47970:SF12">
    <property type="entry name" value="KINESIN FAMILY MEMBER 11"/>
    <property type="match status" value="1"/>
</dbReference>
<name>A0A1R1XGG9_9FUNG</name>
<dbReference type="InterPro" id="IPR027417">
    <property type="entry name" value="P-loop_NTPase"/>
</dbReference>
<evidence type="ECO:0000256" key="3">
    <source>
        <dbReference type="ARBA" id="ARBA00023175"/>
    </source>
</evidence>
<dbReference type="Gene3D" id="3.40.850.10">
    <property type="entry name" value="Kinesin motor domain"/>
    <property type="match status" value="1"/>
</dbReference>
<evidence type="ECO:0000313" key="8">
    <source>
        <dbReference type="EMBL" id="OMJ13732.1"/>
    </source>
</evidence>
<evidence type="ECO:0000313" key="9">
    <source>
        <dbReference type="Proteomes" id="UP000187429"/>
    </source>
</evidence>
<evidence type="ECO:0000256" key="6">
    <source>
        <dbReference type="SAM" id="MobiDB-lite"/>
    </source>
</evidence>
<protein>
    <submittedName>
        <fullName evidence="8">Kinesin-like protein CIN8</fullName>
    </submittedName>
</protein>
<dbReference type="GO" id="GO:0008574">
    <property type="term" value="F:plus-end-directed microtubule motor activity"/>
    <property type="evidence" value="ECO:0007669"/>
    <property type="project" value="TreeGrafter"/>
</dbReference>
<dbReference type="OrthoDB" id="3176171at2759"/>
<dbReference type="SUPFAM" id="SSF52540">
    <property type="entry name" value="P-loop containing nucleoside triphosphate hydrolases"/>
    <property type="match status" value="1"/>
</dbReference>
<dbReference type="AlphaFoldDB" id="A0A1R1XGG9"/>
<dbReference type="InterPro" id="IPR036961">
    <property type="entry name" value="Kinesin_motor_dom_sf"/>
</dbReference>
<dbReference type="EMBL" id="LSSM01004961">
    <property type="protein sequence ID" value="OMJ13732.1"/>
    <property type="molecule type" value="Genomic_DNA"/>
</dbReference>
<evidence type="ECO:0000256" key="5">
    <source>
        <dbReference type="PROSITE-ProRule" id="PRU00283"/>
    </source>
</evidence>
<dbReference type="PANTHER" id="PTHR47970">
    <property type="entry name" value="KINESIN-LIKE PROTEIN KIF11"/>
    <property type="match status" value="1"/>
</dbReference>
<dbReference type="PROSITE" id="PS50067">
    <property type="entry name" value="KINESIN_MOTOR_2"/>
    <property type="match status" value="1"/>
</dbReference>
<dbReference type="GO" id="GO:0051231">
    <property type="term" value="P:spindle elongation"/>
    <property type="evidence" value="ECO:0007669"/>
    <property type="project" value="TreeGrafter"/>
</dbReference>
<comment type="subcellular location">
    <subcellularLocation>
        <location evidence="1">Cytoplasm</location>
        <location evidence="1">Cytoskeleton</location>
    </subcellularLocation>
</comment>
<sequence length="102" mass="11401">MLAATETPKREIQNTPAGQRLANSSSNDDKEINIQVVVRCRGLSEKEKKDKTPRVITVPMITGKDVIYKSGSVNRTYTFDKVFGPDADQETVYQEVAMPILK</sequence>
<proteinExistence type="inferred from homology"/>
<keyword evidence="2" id="KW-0963">Cytoplasm</keyword>
<dbReference type="GO" id="GO:0005876">
    <property type="term" value="C:spindle microtubule"/>
    <property type="evidence" value="ECO:0007669"/>
    <property type="project" value="TreeGrafter"/>
</dbReference>
<dbReference type="InterPro" id="IPR047149">
    <property type="entry name" value="KIF11-like"/>
</dbReference>
<evidence type="ECO:0000256" key="4">
    <source>
        <dbReference type="ARBA" id="ARBA00023212"/>
    </source>
</evidence>
<feature type="non-terminal residue" evidence="8">
    <location>
        <position position="102"/>
    </location>
</feature>
<dbReference type="GO" id="GO:0007018">
    <property type="term" value="P:microtubule-based movement"/>
    <property type="evidence" value="ECO:0007669"/>
    <property type="project" value="InterPro"/>
</dbReference>
<dbReference type="Proteomes" id="UP000187429">
    <property type="component" value="Unassembled WGS sequence"/>
</dbReference>
<dbReference type="GO" id="GO:0090307">
    <property type="term" value="P:mitotic spindle assembly"/>
    <property type="evidence" value="ECO:0007669"/>
    <property type="project" value="TreeGrafter"/>
</dbReference>
<dbReference type="InterPro" id="IPR001752">
    <property type="entry name" value="Kinesin_motor_dom"/>
</dbReference>
<dbReference type="GO" id="GO:0072686">
    <property type="term" value="C:mitotic spindle"/>
    <property type="evidence" value="ECO:0007669"/>
    <property type="project" value="TreeGrafter"/>
</dbReference>
<feature type="domain" description="Kinesin motor" evidence="7">
    <location>
        <begin position="33"/>
        <end position="102"/>
    </location>
</feature>
<reference evidence="9" key="1">
    <citation type="submission" date="2017-01" db="EMBL/GenBank/DDBJ databases">
        <authorList>
            <person name="Wang Y."/>
            <person name="White M."/>
            <person name="Kvist S."/>
            <person name="Moncalvo J.-M."/>
        </authorList>
    </citation>
    <scope>NUCLEOTIDE SEQUENCE [LARGE SCALE GENOMIC DNA]</scope>
    <source>
        <strain evidence="9">ID-206-W2</strain>
    </source>
</reference>
<comment type="caution">
    <text evidence="8">The sequence shown here is derived from an EMBL/GenBank/DDBJ whole genome shotgun (WGS) entry which is preliminary data.</text>
</comment>
<comment type="caution">
    <text evidence="5">Lacks conserved residue(s) required for the propagation of feature annotation.</text>
</comment>